<organism evidence="2">
    <name type="scientific">Populus alba</name>
    <name type="common">White poplar</name>
    <dbReference type="NCBI Taxonomy" id="43335"/>
    <lineage>
        <taxon>Eukaryota</taxon>
        <taxon>Viridiplantae</taxon>
        <taxon>Streptophyta</taxon>
        <taxon>Embryophyta</taxon>
        <taxon>Tracheophyta</taxon>
        <taxon>Spermatophyta</taxon>
        <taxon>Magnoliopsida</taxon>
        <taxon>eudicotyledons</taxon>
        <taxon>Gunneridae</taxon>
        <taxon>Pentapetalae</taxon>
        <taxon>rosids</taxon>
        <taxon>fabids</taxon>
        <taxon>Malpighiales</taxon>
        <taxon>Salicaceae</taxon>
        <taxon>Saliceae</taxon>
        <taxon>Populus</taxon>
    </lineage>
</organism>
<keyword evidence="1" id="KW-0472">Membrane</keyword>
<keyword evidence="1" id="KW-1133">Transmembrane helix</keyword>
<comment type="caution">
    <text evidence="2">The sequence shown here is derived from an EMBL/GenBank/DDBJ whole genome shotgun (WGS) entry which is preliminary data.</text>
</comment>
<evidence type="ECO:0000256" key="1">
    <source>
        <dbReference type="SAM" id="Phobius"/>
    </source>
</evidence>
<name>A0A4U5NPQ8_POPAL</name>
<sequence length="108" mass="11880">MVTKREETHLALKELTVWMVAPGATEGGEAGGGLWLQLEEEDACKGEGKLTVATVGAVEERAVVLAVFGKGRSFWSRWLLLLLLLLGASVTGEINFAEERERWCNHRV</sequence>
<accession>A0A4U5NPQ8</accession>
<dbReference type="EMBL" id="RCHU01000996">
    <property type="protein sequence ID" value="TKR84713.1"/>
    <property type="molecule type" value="Genomic_DNA"/>
</dbReference>
<reference evidence="2" key="1">
    <citation type="submission" date="2018-10" db="EMBL/GenBank/DDBJ databases">
        <title>Population genomic analysis revealed the cold adaptation of white poplar.</title>
        <authorList>
            <person name="Liu Y.-J."/>
        </authorList>
    </citation>
    <scope>NUCLEOTIDE SEQUENCE [LARGE SCALE GENOMIC DNA]</scope>
    <source>
        <strain evidence="2">PAL-ZL1</strain>
    </source>
</reference>
<evidence type="ECO:0000313" key="2">
    <source>
        <dbReference type="EMBL" id="TKR84713.1"/>
    </source>
</evidence>
<dbReference type="AlphaFoldDB" id="A0A4U5NPQ8"/>
<proteinExistence type="predicted"/>
<keyword evidence="1" id="KW-0812">Transmembrane</keyword>
<protein>
    <submittedName>
        <fullName evidence="2">Uncharacterized protein</fullName>
    </submittedName>
</protein>
<gene>
    <name evidence="2" type="ORF">D5086_0000255010</name>
</gene>
<feature type="transmembrane region" description="Helical" evidence="1">
    <location>
        <begin position="78"/>
        <end position="97"/>
    </location>
</feature>